<dbReference type="EMBL" id="RDPI01000563">
    <property type="protein sequence ID" value="MBF4376107.1"/>
    <property type="molecule type" value="Genomic_DNA"/>
</dbReference>
<dbReference type="Proteomes" id="UP000726136">
    <property type="component" value="Unassembled WGS sequence"/>
</dbReference>
<dbReference type="Pfam" id="PF01381">
    <property type="entry name" value="HTH_3"/>
    <property type="match status" value="1"/>
</dbReference>
<dbReference type="PROSITE" id="PS50943">
    <property type="entry name" value="HTH_CROC1"/>
    <property type="match status" value="1"/>
</dbReference>
<proteinExistence type="predicted"/>
<dbReference type="Gene3D" id="1.10.260.40">
    <property type="entry name" value="lambda repressor-like DNA-binding domains"/>
    <property type="match status" value="1"/>
</dbReference>
<reference evidence="2 3" key="1">
    <citation type="journal article" date="2021" name="PeerJ">
        <title>Analysis of 44 Vibrio anguillarum genomes reveals high genetic diversity.</title>
        <authorList>
            <person name="Hansen M.J."/>
            <person name="Dalsgaard I."/>
        </authorList>
    </citation>
    <scope>NUCLEOTIDE SEQUENCE [LARGE SCALE GENOMIC DNA]</scope>
    <source>
        <strain evidence="2 3">040915-1/1B</strain>
    </source>
</reference>
<protein>
    <submittedName>
        <fullName evidence="2">Helix-turn-helix domain-containing protein</fullName>
    </submittedName>
</protein>
<comment type="caution">
    <text evidence="2">The sequence shown here is derived from an EMBL/GenBank/DDBJ whole genome shotgun (WGS) entry which is preliminary data.</text>
</comment>
<dbReference type="CDD" id="cd00093">
    <property type="entry name" value="HTH_XRE"/>
    <property type="match status" value="1"/>
</dbReference>
<evidence type="ECO:0000259" key="1">
    <source>
        <dbReference type="PROSITE" id="PS50943"/>
    </source>
</evidence>
<evidence type="ECO:0000313" key="2">
    <source>
        <dbReference type="EMBL" id="MBF4376107.1"/>
    </source>
</evidence>
<name>A0ABR9ZCX0_VIBAN</name>
<accession>A0ABR9ZCX0</accession>
<dbReference type="RefSeq" id="WP_194664566.1">
    <property type="nucleotide sequence ID" value="NZ_RDPI01000563.1"/>
</dbReference>
<dbReference type="InterPro" id="IPR001387">
    <property type="entry name" value="Cro/C1-type_HTH"/>
</dbReference>
<feature type="domain" description="HTH cro/C1-type" evidence="1">
    <location>
        <begin position="28"/>
        <end position="82"/>
    </location>
</feature>
<dbReference type="SUPFAM" id="SSF47413">
    <property type="entry name" value="lambda repressor-like DNA-binding domains"/>
    <property type="match status" value="1"/>
</dbReference>
<keyword evidence="3" id="KW-1185">Reference proteome</keyword>
<gene>
    <name evidence="2" type="ORF">EAY46_24280</name>
</gene>
<sequence length="105" mass="11755">MKKGKMVKALPMPDLNTEFSLETLGSAIRSKRTDRGWRIDDLASKANLSRRTVMKVEKGDTSVTFANVLILMDILGLSLRLIDLNLFVRPHSQIPSQAENSVRSN</sequence>
<dbReference type="SMART" id="SM00530">
    <property type="entry name" value="HTH_XRE"/>
    <property type="match status" value="1"/>
</dbReference>
<dbReference type="InterPro" id="IPR010982">
    <property type="entry name" value="Lambda_DNA-bd_dom_sf"/>
</dbReference>
<organism evidence="2 3">
    <name type="scientific">Vibrio anguillarum</name>
    <name type="common">Listonella anguillarum</name>
    <dbReference type="NCBI Taxonomy" id="55601"/>
    <lineage>
        <taxon>Bacteria</taxon>
        <taxon>Pseudomonadati</taxon>
        <taxon>Pseudomonadota</taxon>
        <taxon>Gammaproteobacteria</taxon>
        <taxon>Vibrionales</taxon>
        <taxon>Vibrionaceae</taxon>
        <taxon>Vibrio</taxon>
    </lineage>
</organism>
<evidence type="ECO:0000313" key="3">
    <source>
        <dbReference type="Proteomes" id="UP000726136"/>
    </source>
</evidence>
<feature type="non-terminal residue" evidence="2">
    <location>
        <position position="105"/>
    </location>
</feature>